<feature type="region of interest" description="Disordered" evidence="1">
    <location>
        <begin position="99"/>
        <end position="126"/>
    </location>
</feature>
<dbReference type="PANTHER" id="PTHR37957">
    <property type="entry name" value="BLR7070 PROTEIN"/>
    <property type="match status" value="1"/>
</dbReference>
<keyword evidence="2" id="KW-0732">Signal</keyword>
<dbReference type="RefSeq" id="WP_337889590.1">
    <property type="nucleotide sequence ID" value="NZ_JBAHVI010000002.1"/>
</dbReference>
<evidence type="ECO:0000313" key="5">
    <source>
        <dbReference type="Proteomes" id="UP001359781"/>
    </source>
</evidence>
<protein>
    <submittedName>
        <fullName evidence="4">Esterase-like activity of phytase family protein</fullName>
    </submittedName>
</protein>
<evidence type="ECO:0000256" key="1">
    <source>
        <dbReference type="SAM" id="MobiDB-lite"/>
    </source>
</evidence>
<proteinExistence type="predicted"/>
<feature type="domain" description="Phytase-like" evidence="3">
    <location>
        <begin position="65"/>
        <end position="357"/>
    </location>
</feature>
<evidence type="ECO:0000313" key="4">
    <source>
        <dbReference type="EMBL" id="MEJ4098763.1"/>
    </source>
</evidence>
<dbReference type="PANTHER" id="PTHR37957:SF1">
    <property type="entry name" value="PHYTASE-LIKE DOMAIN-CONTAINING PROTEIN"/>
    <property type="match status" value="1"/>
</dbReference>
<gene>
    <name evidence="4" type="ORF">V5S96_00045</name>
</gene>
<evidence type="ECO:0000259" key="3">
    <source>
        <dbReference type="Pfam" id="PF13449"/>
    </source>
</evidence>
<accession>A0ABU8NUS0</accession>
<sequence>MRFLRSRRIGALLLAAPVLLPLSPAAAQSGAPVPPAFPSQYLGAVDLSGAPLPPDVADALGPSVPFGGISGLERVGTEEYVALSDDSAQHGPARAYRMTIPSDPSSDQRPAVTGATILHDPSGQPYAPQAVDPESVRRLPGGDFAWTSEGWAKDGDFRSPAVILSDASGAEIKRLSVPAYHAPDPAGTRGVRHNKAAEGLAVLGEDTLITANEGALVQDGPMNSEERGMRVRLTHYSVSTGQPLAEYPLEVGALYPGARDRGVSEIIAGGDGSLYIIERGYVAGQGNRGEIYRVTLDGATNVLGKEALDGSETPARKELVFDFASLPEHPNNIEALAWAPRLADGRAQLLVASDDNFSDTQRTLLHRIALG</sequence>
<dbReference type="InterPro" id="IPR027372">
    <property type="entry name" value="Phytase-like_dom"/>
</dbReference>
<dbReference type="Proteomes" id="UP001359781">
    <property type="component" value="Unassembled WGS sequence"/>
</dbReference>
<name>A0ABU8NUS0_9CORY</name>
<feature type="signal peptide" evidence="2">
    <location>
        <begin position="1"/>
        <end position="27"/>
    </location>
</feature>
<feature type="chain" id="PRO_5047024505" evidence="2">
    <location>
        <begin position="28"/>
        <end position="371"/>
    </location>
</feature>
<reference evidence="4 5" key="1">
    <citation type="submission" date="2024-02" db="EMBL/GenBank/DDBJ databases">
        <title>Whole genome sequencing and characterization of Corynebacterium isolated from the ocular surface of dry eye disease sufferers.</title>
        <authorList>
            <person name="Naqvi M."/>
        </authorList>
    </citation>
    <scope>NUCLEOTIDE SEQUENCE [LARGE SCALE GENOMIC DNA]</scope>
    <source>
        <strain evidence="4 5">PCRF</strain>
    </source>
</reference>
<keyword evidence="5" id="KW-1185">Reference proteome</keyword>
<organism evidence="4 5">
    <name type="scientific">Corynebacterium mastitidis</name>
    <dbReference type="NCBI Taxonomy" id="161890"/>
    <lineage>
        <taxon>Bacteria</taxon>
        <taxon>Bacillati</taxon>
        <taxon>Actinomycetota</taxon>
        <taxon>Actinomycetes</taxon>
        <taxon>Mycobacteriales</taxon>
        <taxon>Corynebacteriaceae</taxon>
        <taxon>Corynebacterium</taxon>
    </lineage>
</organism>
<dbReference type="Pfam" id="PF13449">
    <property type="entry name" value="Phytase-like"/>
    <property type="match status" value="1"/>
</dbReference>
<evidence type="ECO:0000256" key="2">
    <source>
        <dbReference type="SAM" id="SignalP"/>
    </source>
</evidence>
<dbReference type="EMBL" id="JBAHVJ010000001">
    <property type="protein sequence ID" value="MEJ4098763.1"/>
    <property type="molecule type" value="Genomic_DNA"/>
</dbReference>
<comment type="caution">
    <text evidence="4">The sequence shown here is derived from an EMBL/GenBank/DDBJ whole genome shotgun (WGS) entry which is preliminary data.</text>
</comment>